<organism evidence="8 9">
    <name type="scientific">Marasmius tenuissimus</name>
    <dbReference type="NCBI Taxonomy" id="585030"/>
    <lineage>
        <taxon>Eukaryota</taxon>
        <taxon>Fungi</taxon>
        <taxon>Dikarya</taxon>
        <taxon>Basidiomycota</taxon>
        <taxon>Agaricomycotina</taxon>
        <taxon>Agaricomycetes</taxon>
        <taxon>Agaricomycetidae</taxon>
        <taxon>Agaricales</taxon>
        <taxon>Marasmiineae</taxon>
        <taxon>Marasmiaceae</taxon>
        <taxon>Marasmius</taxon>
    </lineage>
</organism>
<evidence type="ECO:0000256" key="1">
    <source>
        <dbReference type="ARBA" id="ARBA00004177"/>
    </source>
</evidence>
<dbReference type="SUPFAM" id="SSF140111">
    <property type="entry name" value="Endosomal sorting complex assembly domain"/>
    <property type="match status" value="1"/>
</dbReference>
<name>A0ABR3ACY1_9AGAR</name>
<feature type="region of interest" description="Disordered" evidence="6">
    <location>
        <begin position="22"/>
        <end position="136"/>
    </location>
</feature>
<dbReference type="Gene3D" id="6.10.140.820">
    <property type="match status" value="1"/>
</dbReference>
<evidence type="ECO:0000313" key="9">
    <source>
        <dbReference type="Proteomes" id="UP001437256"/>
    </source>
</evidence>
<dbReference type="InterPro" id="IPR017916">
    <property type="entry name" value="SB_dom"/>
</dbReference>
<dbReference type="PROSITE" id="PS51312">
    <property type="entry name" value="SB"/>
    <property type="match status" value="1"/>
</dbReference>
<dbReference type="Pfam" id="PF09454">
    <property type="entry name" value="Vps23_core"/>
    <property type="match status" value="1"/>
</dbReference>
<feature type="compositionally biased region" description="Pro residues" evidence="6">
    <location>
        <begin position="119"/>
        <end position="133"/>
    </location>
</feature>
<evidence type="ECO:0000313" key="8">
    <source>
        <dbReference type="EMBL" id="KAL0071438.1"/>
    </source>
</evidence>
<protein>
    <submittedName>
        <fullName evidence="8">Suppressor protein stp22 of temperature-sensitive alpha-factor receptor and arginine permease</fullName>
    </submittedName>
</protein>
<dbReference type="InterPro" id="IPR052070">
    <property type="entry name" value="ESCRT-I_UEV_domain"/>
</dbReference>
<evidence type="ECO:0000259" key="7">
    <source>
        <dbReference type="PROSITE" id="PS51312"/>
    </source>
</evidence>
<reference evidence="8 9" key="1">
    <citation type="submission" date="2024-05" db="EMBL/GenBank/DDBJ databases">
        <title>A draft genome resource for the thread blight pathogen Marasmius tenuissimus strain MS-2.</title>
        <authorList>
            <person name="Yulfo-Soto G.E."/>
            <person name="Baruah I.K."/>
            <person name="Amoako-Attah I."/>
            <person name="Bukari Y."/>
            <person name="Meinhardt L.W."/>
            <person name="Bailey B.A."/>
            <person name="Cohen S.P."/>
        </authorList>
    </citation>
    <scope>NUCLEOTIDE SEQUENCE [LARGE SCALE GENOMIC DNA]</scope>
    <source>
        <strain evidence="8 9">MS-2</strain>
    </source>
</reference>
<sequence>MSRLAKKTRQSTLEELVELLQERFGRDPPVYAKSASRPPPVVSTPPPRPPPPVVVSSPPPPPPPPGVSPPPPPPPPPITSPPPPPPPLATYATPPPPHSAPPPPFIPPPNILESDDIPPSLPAAPTPPRPPNPVLLSLHTSLHSKLSDHLSSLHSQLSQDADRLRLIQSQLLSGPPAISDEESRLHAVKSVCQTVSGRLRPCVDQAERNIVMVKSRGEPEVDEVVCSTGIVYNQLVDLIAEDNAIEDTIYHLHRALCSGNHNNGRMDLDRFLRATRVLAEEQFMKRALIEKIQQGLPMGAWNT</sequence>
<dbReference type="InterPro" id="IPR037202">
    <property type="entry name" value="ESCRT_assembly_dom"/>
</dbReference>
<feature type="compositionally biased region" description="Pro residues" evidence="6">
    <location>
        <begin position="37"/>
        <end position="110"/>
    </location>
</feature>
<dbReference type="EMBL" id="JBBXMP010000003">
    <property type="protein sequence ID" value="KAL0071438.1"/>
    <property type="molecule type" value="Genomic_DNA"/>
</dbReference>
<accession>A0ABR3ACY1</accession>
<feature type="domain" description="SB" evidence="7">
    <location>
        <begin position="229"/>
        <end position="302"/>
    </location>
</feature>
<dbReference type="PANTHER" id="PTHR23306:SF3">
    <property type="entry name" value="TUMOR SUPPRESSOR PROTEIN 101"/>
    <property type="match status" value="1"/>
</dbReference>
<proteinExistence type="predicted"/>
<dbReference type="PRINTS" id="PR01217">
    <property type="entry name" value="PRICHEXTENSN"/>
</dbReference>
<keyword evidence="9" id="KW-1185">Reference proteome</keyword>
<evidence type="ECO:0000256" key="6">
    <source>
        <dbReference type="SAM" id="MobiDB-lite"/>
    </source>
</evidence>
<evidence type="ECO:0000256" key="2">
    <source>
        <dbReference type="ARBA" id="ARBA00022448"/>
    </source>
</evidence>
<keyword evidence="3" id="KW-0967">Endosome</keyword>
<dbReference type="PANTHER" id="PTHR23306">
    <property type="entry name" value="TUMOR SUSCEPTIBILITY GENE 101 PROTEIN-RELATED"/>
    <property type="match status" value="1"/>
</dbReference>
<dbReference type="Proteomes" id="UP001437256">
    <property type="component" value="Unassembled WGS sequence"/>
</dbReference>
<keyword evidence="8" id="KW-0675">Receptor</keyword>
<keyword evidence="4 5" id="KW-0653">Protein transport</keyword>
<comment type="caution">
    <text evidence="8">The sequence shown here is derived from an EMBL/GenBank/DDBJ whole genome shotgun (WGS) entry which is preliminary data.</text>
</comment>
<comment type="subcellular location">
    <subcellularLocation>
        <location evidence="1">Endosome</location>
    </subcellularLocation>
</comment>
<evidence type="ECO:0000256" key="3">
    <source>
        <dbReference type="ARBA" id="ARBA00022753"/>
    </source>
</evidence>
<keyword evidence="2 5" id="KW-0813">Transport</keyword>
<evidence type="ECO:0000256" key="5">
    <source>
        <dbReference type="PROSITE-ProRule" id="PRU00644"/>
    </source>
</evidence>
<gene>
    <name evidence="8" type="primary">STP22</name>
    <name evidence="8" type="ORF">AAF712_001295</name>
</gene>
<evidence type="ECO:0000256" key="4">
    <source>
        <dbReference type="ARBA" id="ARBA00022927"/>
    </source>
</evidence>